<dbReference type="CDD" id="cd00984">
    <property type="entry name" value="DnaB_C"/>
    <property type="match status" value="1"/>
</dbReference>
<dbReference type="GO" id="GO:0006269">
    <property type="term" value="P:DNA replication, synthesis of primer"/>
    <property type="evidence" value="ECO:0007669"/>
    <property type="project" value="UniProtKB-UniRule"/>
</dbReference>
<dbReference type="Proteomes" id="UP000229247">
    <property type="component" value="Unassembled WGS sequence"/>
</dbReference>
<gene>
    <name evidence="12" type="primary">dnaB</name>
    <name evidence="12" type="ORF">COS30_01320</name>
</gene>
<organism evidence="12 13">
    <name type="scientific">Candidatus Portnoybacteria bacterium CG02_land_8_20_14_3_00_45_8</name>
    <dbReference type="NCBI Taxonomy" id="1974807"/>
    <lineage>
        <taxon>Bacteria</taxon>
        <taxon>Candidatus Portnoyibacteriota</taxon>
    </lineage>
</organism>
<evidence type="ECO:0000256" key="6">
    <source>
        <dbReference type="ARBA" id="ARBA00022840"/>
    </source>
</evidence>
<dbReference type="GO" id="GO:0016887">
    <property type="term" value="F:ATP hydrolysis activity"/>
    <property type="evidence" value="ECO:0007669"/>
    <property type="project" value="RHEA"/>
</dbReference>
<dbReference type="Pfam" id="PF03796">
    <property type="entry name" value="DnaB_C"/>
    <property type="match status" value="1"/>
</dbReference>
<dbReference type="Gene3D" id="3.40.50.300">
    <property type="entry name" value="P-loop containing nucleotide triphosphate hydrolases"/>
    <property type="match status" value="1"/>
</dbReference>
<accession>A0A2M7D6C8</accession>
<evidence type="ECO:0000313" key="12">
    <source>
        <dbReference type="EMBL" id="PIV38570.1"/>
    </source>
</evidence>
<evidence type="ECO:0000256" key="9">
    <source>
        <dbReference type="NCBIfam" id="TIGR00665"/>
    </source>
</evidence>
<keyword evidence="8" id="KW-0413">Isomerase</keyword>
<dbReference type="GO" id="GO:0043139">
    <property type="term" value="F:5'-3' DNA helicase activity"/>
    <property type="evidence" value="ECO:0007669"/>
    <property type="project" value="UniProtKB-EC"/>
</dbReference>
<evidence type="ECO:0000256" key="4">
    <source>
        <dbReference type="ARBA" id="ARBA00022801"/>
    </source>
</evidence>
<name>A0A2M7D6C8_9BACT</name>
<dbReference type="PANTHER" id="PTHR30153">
    <property type="entry name" value="REPLICATIVE DNA HELICASE DNAB"/>
    <property type="match status" value="1"/>
</dbReference>
<dbReference type="GO" id="GO:0005524">
    <property type="term" value="F:ATP binding"/>
    <property type="evidence" value="ECO:0007669"/>
    <property type="project" value="UniProtKB-UniRule"/>
</dbReference>
<dbReference type="InterPro" id="IPR016136">
    <property type="entry name" value="DNA_helicase_N/primase_C"/>
</dbReference>
<dbReference type="SUPFAM" id="SSF52540">
    <property type="entry name" value="P-loop containing nucleoside triphosphate hydrolases"/>
    <property type="match status" value="1"/>
</dbReference>
<evidence type="ECO:0000259" key="11">
    <source>
        <dbReference type="PROSITE" id="PS51199"/>
    </source>
</evidence>
<keyword evidence="1 10" id="KW-0639">Primosome</keyword>
<comment type="caution">
    <text evidence="12">The sequence shown here is derived from an EMBL/GenBank/DDBJ whole genome shotgun (WGS) entry which is preliminary data.</text>
</comment>
<dbReference type="InterPro" id="IPR027417">
    <property type="entry name" value="P-loop_NTPase"/>
</dbReference>
<comment type="function">
    <text evidence="10">The main replicative DNA helicase, it participates in initiation and elongation during chromosome replication. Travels ahead of the DNA replisome, separating dsDNA into templates for DNA synthesis. A processive ATP-dependent 5'-3' DNA helicase it has DNA-dependent ATPase activity.</text>
</comment>
<dbReference type="InterPro" id="IPR007694">
    <property type="entry name" value="DNA_helicase_DnaB-like_C"/>
</dbReference>
<dbReference type="NCBIfam" id="TIGR00665">
    <property type="entry name" value="DnaB"/>
    <property type="match status" value="1"/>
</dbReference>
<dbReference type="GO" id="GO:1990077">
    <property type="term" value="C:primosome complex"/>
    <property type="evidence" value="ECO:0007669"/>
    <property type="project" value="UniProtKB-UniRule"/>
</dbReference>
<keyword evidence="6 10" id="KW-0067">ATP-binding</keyword>
<evidence type="ECO:0000256" key="1">
    <source>
        <dbReference type="ARBA" id="ARBA00022515"/>
    </source>
</evidence>
<proteinExistence type="inferred from homology"/>
<dbReference type="EC" id="5.6.2.3" evidence="9 10"/>
<dbReference type="AlphaFoldDB" id="A0A2M7D6C8"/>
<evidence type="ECO:0000256" key="7">
    <source>
        <dbReference type="ARBA" id="ARBA00023125"/>
    </source>
</evidence>
<keyword evidence="4 10" id="KW-0378">Hydrolase</keyword>
<feature type="domain" description="SF4 helicase" evidence="11">
    <location>
        <begin position="81"/>
        <end position="350"/>
    </location>
</feature>
<evidence type="ECO:0000256" key="8">
    <source>
        <dbReference type="ARBA" id="ARBA00023235"/>
    </source>
</evidence>
<keyword evidence="5 10" id="KW-0347">Helicase</keyword>
<keyword evidence="3 10" id="KW-0547">Nucleotide-binding</keyword>
<comment type="similarity">
    <text evidence="10">Belongs to the helicase family. DnaB subfamily.</text>
</comment>
<dbReference type="PROSITE" id="PS51199">
    <property type="entry name" value="SF4_HELICASE"/>
    <property type="match status" value="1"/>
</dbReference>
<reference evidence="13" key="1">
    <citation type="submission" date="2017-09" db="EMBL/GenBank/DDBJ databases">
        <title>Depth-based differentiation of microbial function through sediment-hosted aquifers and enrichment of novel symbionts in the deep terrestrial subsurface.</title>
        <authorList>
            <person name="Probst A.J."/>
            <person name="Ladd B."/>
            <person name="Jarett J.K."/>
            <person name="Geller-Mcgrath D.E."/>
            <person name="Sieber C.M.K."/>
            <person name="Emerson J.B."/>
            <person name="Anantharaman K."/>
            <person name="Thomas B.C."/>
            <person name="Malmstrom R."/>
            <person name="Stieglmeier M."/>
            <person name="Klingl A."/>
            <person name="Woyke T."/>
            <person name="Ryan C.M."/>
            <person name="Banfield J.F."/>
        </authorList>
    </citation>
    <scope>NUCLEOTIDE SEQUENCE [LARGE SCALE GENOMIC DNA]</scope>
</reference>
<evidence type="ECO:0000256" key="10">
    <source>
        <dbReference type="RuleBase" id="RU362085"/>
    </source>
</evidence>
<dbReference type="EMBL" id="PEUE01000033">
    <property type="protein sequence ID" value="PIV38570.1"/>
    <property type="molecule type" value="Genomic_DNA"/>
</dbReference>
<dbReference type="PANTHER" id="PTHR30153:SF2">
    <property type="entry name" value="REPLICATIVE DNA HELICASE"/>
    <property type="match status" value="1"/>
</dbReference>
<evidence type="ECO:0000256" key="3">
    <source>
        <dbReference type="ARBA" id="ARBA00022741"/>
    </source>
</evidence>
<comment type="catalytic activity">
    <reaction evidence="10">
        <text>ATP + H2O = ADP + phosphate + H(+)</text>
        <dbReference type="Rhea" id="RHEA:13065"/>
        <dbReference type="ChEBI" id="CHEBI:15377"/>
        <dbReference type="ChEBI" id="CHEBI:15378"/>
        <dbReference type="ChEBI" id="CHEBI:30616"/>
        <dbReference type="ChEBI" id="CHEBI:43474"/>
        <dbReference type="ChEBI" id="CHEBI:456216"/>
        <dbReference type="EC" id="5.6.2.3"/>
    </reaction>
</comment>
<sequence>AAHVAHYAKIVHHKKVLRDLIEAAEHITRLGFNEDTDIENILDEAEQSVFRISQKSLSQEFLPVKNALEEAFERIDKLHKGGGALRGVATGFNDLDNILGGLQKSDLVILAARPSLGKTSMAMDIARHVALKEKVPVGIFSLEMSKHDIVDRFLASEANVDLWKLRTGRLSDEGVDNDFVRIQEAMSVLSEAPIFIDDAPSPTVLQMRTMGRRLQSEHGLGLIVVDYLQLIQPTNPSDSMVHQVTEISRSLKTLARELECPVLALSQLSRAVESRPDQRPRLADLRESGSIEQDADVVMFIYREDKTKKDSPRPNIADIIISKHRNGPIGQVELYFNESQVSFKNLERHFNE</sequence>
<dbReference type="InterPro" id="IPR007692">
    <property type="entry name" value="DNA_helicase_DnaB"/>
</dbReference>
<protein>
    <recommendedName>
        <fullName evidence="9 10">Replicative DNA helicase</fullName>
        <ecNumber evidence="9 10">5.6.2.3</ecNumber>
    </recommendedName>
</protein>
<keyword evidence="7 10" id="KW-0238">DNA-binding</keyword>
<dbReference type="GO" id="GO:0005829">
    <property type="term" value="C:cytosol"/>
    <property type="evidence" value="ECO:0007669"/>
    <property type="project" value="TreeGrafter"/>
</dbReference>
<evidence type="ECO:0000313" key="13">
    <source>
        <dbReference type="Proteomes" id="UP000229247"/>
    </source>
</evidence>
<evidence type="ECO:0000256" key="5">
    <source>
        <dbReference type="ARBA" id="ARBA00022806"/>
    </source>
</evidence>
<evidence type="ECO:0000256" key="2">
    <source>
        <dbReference type="ARBA" id="ARBA00022705"/>
    </source>
</evidence>
<dbReference type="GO" id="GO:0003677">
    <property type="term" value="F:DNA binding"/>
    <property type="evidence" value="ECO:0007669"/>
    <property type="project" value="UniProtKB-UniRule"/>
</dbReference>
<dbReference type="Gene3D" id="1.10.860.10">
    <property type="entry name" value="DNAb Helicase, Chain A"/>
    <property type="match status" value="1"/>
</dbReference>
<dbReference type="FunFam" id="3.40.50.300:FF:000351">
    <property type="entry name" value="Replicative DNA helicase"/>
    <property type="match status" value="1"/>
</dbReference>
<feature type="non-terminal residue" evidence="12">
    <location>
        <position position="1"/>
    </location>
</feature>
<keyword evidence="2 10" id="KW-0235">DNA replication</keyword>